<evidence type="ECO:0000256" key="10">
    <source>
        <dbReference type="ARBA" id="ARBA00023002"/>
    </source>
</evidence>
<dbReference type="Pfam" id="PF00067">
    <property type="entry name" value="p450"/>
    <property type="match status" value="1"/>
</dbReference>
<evidence type="ECO:0000256" key="11">
    <source>
        <dbReference type="ARBA" id="ARBA00023004"/>
    </source>
</evidence>
<dbReference type="InterPro" id="IPR002401">
    <property type="entry name" value="Cyt_P450_E_grp-I"/>
</dbReference>
<dbReference type="FunFam" id="1.10.630.10:FF:000042">
    <property type="entry name" value="Cytochrome P450"/>
    <property type="match status" value="1"/>
</dbReference>
<evidence type="ECO:0000256" key="9">
    <source>
        <dbReference type="ARBA" id="ARBA00022848"/>
    </source>
</evidence>
<dbReference type="EMBL" id="GCVX01000066">
    <property type="protein sequence ID" value="JAI18164.1"/>
    <property type="molecule type" value="Transcribed_RNA"/>
</dbReference>
<dbReference type="GO" id="GO:0005506">
    <property type="term" value="F:iron ion binding"/>
    <property type="evidence" value="ECO:0007669"/>
    <property type="project" value="InterPro"/>
</dbReference>
<dbReference type="GO" id="GO:0005789">
    <property type="term" value="C:endoplasmic reticulum membrane"/>
    <property type="evidence" value="ECO:0007669"/>
    <property type="project" value="UniProtKB-SubCell"/>
</dbReference>
<comment type="cofactor">
    <cofactor evidence="1 15">
        <name>heme</name>
        <dbReference type="ChEBI" id="CHEBI:30413"/>
    </cofactor>
</comment>
<keyword evidence="11 15" id="KW-0408">Iron</keyword>
<comment type="similarity">
    <text evidence="4 16">Belongs to the cytochrome P450 family.</text>
</comment>
<feature type="binding site" description="axial binding residue" evidence="15">
    <location>
        <position position="455"/>
    </location>
    <ligand>
        <name>heme</name>
        <dbReference type="ChEBI" id="CHEBI:30413"/>
    </ligand>
    <ligandPart>
        <name>Fe</name>
        <dbReference type="ChEBI" id="CHEBI:18248"/>
    </ligandPart>
</feature>
<dbReference type="PROSITE" id="PS00086">
    <property type="entry name" value="CYTOCHROME_P450"/>
    <property type="match status" value="1"/>
</dbReference>
<evidence type="ECO:0000256" key="5">
    <source>
        <dbReference type="ARBA" id="ARBA00012109"/>
    </source>
</evidence>
<dbReference type="PRINTS" id="PR00463">
    <property type="entry name" value="EP450I"/>
</dbReference>
<dbReference type="GO" id="GO:0020037">
    <property type="term" value="F:heme binding"/>
    <property type="evidence" value="ECO:0007669"/>
    <property type="project" value="InterPro"/>
</dbReference>
<dbReference type="Gene3D" id="1.10.630.10">
    <property type="entry name" value="Cytochrome P450"/>
    <property type="match status" value="1"/>
</dbReference>
<keyword evidence="9" id="KW-0492">Microsome</keyword>
<dbReference type="InterPro" id="IPR017972">
    <property type="entry name" value="Cyt_P450_CS"/>
</dbReference>
<keyword evidence="10 16" id="KW-0560">Oxidoreductase</keyword>
<dbReference type="GO" id="GO:0016712">
    <property type="term" value="F:oxidoreductase activity, acting on paired donors, with incorporation or reduction of molecular oxygen, reduced flavin or flavoprotein as one donor, and incorporation of one atom of oxygen"/>
    <property type="evidence" value="ECO:0007669"/>
    <property type="project" value="UniProtKB-EC"/>
</dbReference>
<dbReference type="InterPro" id="IPR001128">
    <property type="entry name" value="Cyt_P450"/>
</dbReference>
<evidence type="ECO:0000256" key="6">
    <source>
        <dbReference type="ARBA" id="ARBA00022617"/>
    </source>
</evidence>
<dbReference type="InterPro" id="IPR050476">
    <property type="entry name" value="Insect_CytP450_Detox"/>
</dbReference>
<evidence type="ECO:0000256" key="14">
    <source>
        <dbReference type="ARBA" id="ARBA00047827"/>
    </source>
</evidence>
<protein>
    <recommendedName>
        <fullName evidence="5">unspecific monooxygenase</fullName>
        <ecNumber evidence="5">1.14.14.1</ecNumber>
    </recommendedName>
</protein>
<evidence type="ECO:0000256" key="16">
    <source>
        <dbReference type="RuleBase" id="RU000461"/>
    </source>
</evidence>
<accession>A0A0K8TUJ3</accession>
<reference evidence="17" key="1">
    <citation type="journal article" date="2015" name="PLoS ONE">
        <title>The Peripheral Olfactory Repertoire of the Lightbrown Apple Moth, Epiphyas postvittana.</title>
        <authorList>
            <person name="Corcoran J.A."/>
            <person name="Jordan M.D."/>
            <person name="Thrimawithana A.H."/>
            <person name="Crowhurst R.N."/>
            <person name="Newcomb R.D."/>
        </authorList>
    </citation>
    <scope>NUCLEOTIDE SEQUENCE</scope>
</reference>
<keyword evidence="6 15" id="KW-0349">Heme</keyword>
<dbReference type="EC" id="1.14.14.1" evidence="5"/>
<dbReference type="PANTHER" id="PTHR24292:SF45">
    <property type="entry name" value="CYTOCHROME P450 6G1-RELATED"/>
    <property type="match status" value="1"/>
</dbReference>
<dbReference type="SUPFAM" id="SSF48264">
    <property type="entry name" value="Cytochrome P450"/>
    <property type="match status" value="1"/>
</dbReference>
<keyword evidence="12 16" id="KW-0503">Monooxygenase</keyword>
<evidence type="ECO:0000256" key="2">
    <source>
        <dbReference type="ARBA" id="ARBA00004174"/>
    </source>
</evidence>
<evidence type="ECO:0000256" key="12">
    <source>
        <dbReference type="ARBA" id="ARBA00023033"/>
    </source>
</evidence>
<evidence type="ECO:0000313" key="17">
    <source>
        <dbReference type="EMBL" id="JAI18164.1"/>
    </source>
</evidence>
<evidence type="ECO:0000256" key="7">
    <source>
        <dbReference type="ARBA" id="ARBA00022723"/>
    </source>
</evidence>
<dbReference type="InterPro" id="IPR036396">
    <property type="entry name" value="Cyt_P450_sf"/>
</dbReference>
<organism evidence="17">
    <name type="scientific">Epiphyas postvittana</name>
    <name type="common">Light brown apple moth</name>
    <dbReference type="NCBI Taxonomy" id="65032"/>
    <lineage>
        <taxon>Eukaryota</taxon>
        <taxon>Metazoa</taxon>
        <taxon>Ecdysozoa</taxon>
        <taxon>Arthropoda</taxon>
        <taxon>Hexapoda</taxon>
        <taxon>Insecta</taxon>
        <taxon>Pterygota</taxon>
        <taxon>Neoptera</taxon>
        <taxon>Endopterygota</taxon>
        <taxon>Lepidoptera</taxon>
        <taxon>Glossata</taxon>
        <taxon>Ditrysia</taxon>
        <taxon>Tortricoidea</taxon>
        <taxon>Tortricidae</taxon>
        <taxon>Tortricinae</taxon>
        <taxon>Epiphyas</taxon>
    </lineage>
</organism>
<evidence type="ECO:0000256" key="4">
    <source>
        <dbReference type="ARBA" id="ARBA00010617"/>
    </source>
</evidence>
<sequence>MLFLILAFAVIVYLIYLLGTKKHDYWKNKGIKHEKALPFIGSIRRVFVQEVSLAQYLAELYQKYPDEKFVGYLGGHALSLLVRDPELIKHVLVSDFHYFYPRGLNPHKTVIEPMLKNLFFADGDLWKLLRQRLTPAFTSGKLKAMFPLIVERTERLQHIARAGAERGAELDVRDLMARYTTDFIGACGFGVDSDSITDDTSTFRQLGKRIFNITAREAIISGLKWTFPEIFKHFHTLPPGVETTTVSLVRNIMQQRNYKPSQRNDFIDLLFELKEKGVIVGESLENRNPDGTPQKAELELDDMLMAAQVFVFFAAGFETSSSATSYTLHQLAFHPEAQRKCQQEIDEVLSRHHNKLCYEAVKEMKYLEMCFKEGMRMFPSLGFLIRQCVRQYTFPGTDLTIDEGVYIVIPTQALHNDEKYFEEPEKFIPERFSAQRVNDIPNHVYLPFGEGPRACIGERLGLMQSLAGLAALLHTCSVAPSANTRRTPLSDPAAMVVQNIKGGLPLQLQARKLATQQ</sequence>
<evidence type="ECO:0000256" key="15">
    <source>
        <dbReference type="PIRSR" id="PIRSR602401-1"/>
    </source>
</evidence>
<keyword evidence="7 15" id="KW-0479">Metal-binding</keyword>
<dbReference type="PRINTS" id="PR00385">
    <property type="entry name" value="P450"/>
</dbReference>
<dbReference type="AlphaFoldDB" id="A0A0K8TUJ3"/>
<proteinExistence type="inferred from homology"/>
<keyword evidence="13" id="KW-0472">Membrane</keyword>
<comment type="subcellular location">
    <subcellularLocation>
        <location evidence="3">Endoplasmic reticulum membrane</location>
        <topology evidence="3">Peripheral membrane protein</topology>
    </subcellularLocation>
    <subcellularLocation>
        <location evidence="2">Microsome membrane</location>
        <topology evidence="2">Peripheral membrane protein</topology>
    </subcellularLocation>
</comment>
<dbReference type="PANTHER" id="PTHR24292">
    <property type="entry name" value="CYTOCHROME P450"/>
    <property type="match status" value="1"/>
</dbReference>
<evidence type="ECO:0000256" key="3">
    <source>
        <dbReference type="ARBA" id="ARBA00004406"/>
    </source>
</evidence>
<dbReference type="CDD" id="cd11056">
    <property type="entry name" value="CYP6-like"/>
    <property type="match status" value="1"/>
</dbReference>
<keyword evidence="8" id="KW-0256">Endoplasmic reticulum</keyword>
<name>A0A0K8TUJ3_EPIPO</name>
<evidence type="ECO:0000256" key="1">
    <source>
        <dbReference type="ARBA" id="ARBA00001971"/>
    </source>
</evidence>
<comment type="catalytic activity">
    <reaction evidence="14">
        <text>an organic molecule + reduced [NADPH--hemoprotein reductase] + O2 = an alcohol + oxidized [NADPH--hemoprotein reductase] + H2O + H(+)</text>
        <dbReference type="Rhea" id="RHEA:17149"/>
        <dbReference type="Rhea" id="RHEA-COMP:11964"/>
        <dbReference type="Rhea" id="RHEA-COMP:11965"/>
        <dbReference type="ChEBI" id="CHEBI:15377"/>
        <dbReference type="ChEBI" id="CHEBI:15378"/>
        <dbReference type="ChEBI" id="CHEBI:15379"/>
        <dbReference type="ChEBI" id="CHEBI:30879"/>
        <dbReference type="ChEBI" id="CHEBI:57618"/>
        <dbReference type="ChEBI" id="CHEBI:58210"/>
        <dbReference type="ChEBI" id="CHEBI:142491"/>
        <dbReference type="EC" id="1.14.14.1"/>
    </reaction>
</comment>
<evidence type="ECO:0000256" key="8">
    <source>
        <dbReference type="ARBA" id="ARBA00022824"/>
    </source>
</evidence>
<evidence type="ECO:0000256" key="13">
    <source>
        <dbReference type="ARBA" id="ARBA00023136"/>
    </source>
</evidence>